<evidence type="ECO:0008006" key="4">
    <source>
        <dbReference type="Google" id="ProtNLM"/>
    </source>
</evidence>
<dbReference type="KEGG" id="psyo:PB01_03785"/>
<dbReference type="OrthoDB" id="5637at2"/>
<keyword evidence="1" id="KW-0732">Signal</keyword>
<evidence type="ECO:0000313" key="2">
    <source>
        <dbReference type="EMBL" id="QFF98007.1"/>
    </source>
</evidence>
<reference evidence="2 3" key="1">
    <citation type="submission" date="2018-07" db="EMBL/GenBank/DDBJ databases">
        <title>Complete genome sequence of Psychrobacillus sp. PB01, isolated from iceberg, and comparative genome analysis of Psychrobacillus strains.</title>
        <authorList>
            <person name="Lee P.C."/>
        </authorList>
    </citation>
    <scope>NUCLEOTIDE SEQUENCE [LARGE SCALE GENOMIC DNA]</scope>
    <source>
        <strain evidence="2 3">PB01</strain>
    </source>
</reference>
<dbReference type="RefSeq" id="WP_151698954.1">
    <property type="nucleotide sequence ID" value="NZ_CP031223.1"/>
</dbReference>
<name>A0A5J6SPE7_9BACI</name>
<dbReference type="Proteomes" id="UP000325517">
    <property type="component" value="Chromosome"/>
</dbReference>
<evidence type="ECO:0000256" key="1">
    <source>
        <dbReference type="SAM" id="SignalP"/>
    </source>
</evidence>
<accession>A0A5J6SPE7</accession>
<evidence type="ECO:0000313" key="3">
    <source>
        <dbReference type="Proteomes" id="UP000325517"/>
    </source>
</evidence>
<feature type="chain" id="PRO_5023860512" description="DUF3221 domain-containing protein" evidence="1">
    <location>
        <begin position="29"/>
        <end position="132"/>
    </location>
</feature>
<dbReference type="EMBL" id="CP031223">
    <property type="protein sequence ID" value="QFF98007.1"/>
    <property type="molecule type" value="Genomic_DNA"/>
</dbReference>
<dbReference type="AlphaFoldDB" id="A0A5J6SPE7"/>
<feature type="signal peptide" evidence="1">
    <location>
        <begin position="1"/>
        <end position="28"/>
    </location>
</feature>
<organism evidence="2 3">
    <name type="scientific">Psychrobacillus glaciei</name>
    <dbReference type="NCBI Taxonomy" id="2283160"/>
    <lineage>
        <taxon>Bacteria</taxon>
        <taxon>Bacillati</taxon>
        <taxon>Bacillota</taxon>
        <taxon>Bacilli</taxon>
        <taxon>Bacillales</taxon>
        <taxon>Bacillaceae</taxon>
        <taxon>Psychrobacillus</taxon>
    </lineage>
</organism>
<proteinExistence type="predicted"/>
<gene>
    <name evidence="2" type="ORF">PB01_03785</name>
</gene>
<sequence>MMKKTVKITFVFILLISFMTFNTNQASASTKVMWGKTELKVGQIGKVTIVTNTSLWKLEKDNSLTKIRELKKGEEYRVYSYKSNNGGLYGVGGGAFIQKGAAIKYETPSKSKLTLLKQVIDGESPLEVISVE</sequence>
<protein>
    <recommendedName>
        <fullName evidence="4">DUF3221 domain-containing protein</fullName>
    </recommendedName>
</protein>
<keyword evidence="3" id="KW-1185">Reference proteome</keyword>